<protein>
    <recommendedName>
        <fullName evidence="2">ubiquitinyl hydrolase 1</fullName>
        <ecNumber evidence="2">3.4.19.12</ecNumber>
    </recommendedName>
</protein>
<dbReference type="EC" id="3.4.19.12" evidence="2"/>
<evidence type="ECO:0000259" key="3">
    <source>
        <dbReference type="Pfam" id="PF00443"/>
    </source>
</evidence>
<accession>A0A0M3JLU0</accession>
<evidence type="ECO:0000256" key="2">
    <source>
        <dbReference type="ARBA" id="ARBA00012759"/>
    </source>
</evidence>
<proteinExistence type="predicted"/>
<dbReference type="GO" id="GO:0004843">
    <property type="term" value="F:cysteine-type deubiquitinase activity"/>
    <property type="evidence" value="ECO:0007669"/>
    <property type="project" value="UniProtKB-EC"/>
</dbReference>
<dbReference type="PANTHER" id="PTHR21646:SF76">
    <property type="entry name" value="UBIQUITIN CARBOXYL-TERMINAL HYDROLASE 32"/>
    <property type="match status" value="1"/>
</dbReference>
<evidence type="ECO:0000256" key="1">
    <source>
        <dbReference type="ARBA" id="ARBA00000707"/>
    </source>
</evidence>
<feature type="domain" description="Peptidase C19 ubiquitin carboxyl-terminal hydrolase" evidence="3">
    <location>
        <begin position="1"/>
        <end position="69"/>
    </location>
</feature>
<sequence>LSILLDLLHEDLNRVSNKPYVQLTDSNGRPDAIVAKEAWNAHIQREQSVIVDLFTGQLRSLLTCTVCETLSSRFPNSISFLF</sequence>
<dbReference type="InterPro" id="IPR001394">
    <property type="entry name" value="Peptidase_C19_UCH"/>
</dbReference>
<dbReference type="GO" id="GO:0005794">
    <property type="term" value="C:Golgi apparatus"/>
    <property type="evidence" value="ECO:0007669"/>
    <property type="project" value="TreeGrafter"/>
</dbReference>
<dbReference type="Gene3D" id="3.90.70.10">
    <property type="entry name" value="Cysteine proteinases"/>
    <property type="match status" value="1"/>
</dbReference>
<name>A0A0M3JLU0_ANISI</name>
<comment type="catalytic activity">
    <reaction evidence="1">
        <text>Thiol-dependent hydrolysis of ester, thioester, amide, peptide and isopeptide bonds formed by the C-terminal Gly of ubiquitin (a 76-residue protein attached to proteins as an intracellular targeting signal).</text>
        <dbReference type="EC" id="3.4.19.12"/>
    </reaction>
</comment>
<dbReference type="PANTHER" id="PTHR21646">
    <property type="entry name" value="UBIQUITIN CARBOXYL-TERMINAL HYDROLASE"/>
    <property type="match status" value="1"/>
</dbReference>
<dbReference type="Pfam" id="PF00443">
    <property type="entry name" value="UCH"/>
    <property type="match status" value="1"/>
</dbReference>
<evidence type="ECO:0000313" key="4">
    <source>
        <dbReference type="WBParaSite" id="ASIM_0000862101-mRNA-1"/>
    </source>
</evidence>
<reference evidence="4" key="1">
    <citation type="submission" date="2017-02" db="UniProtKB">
        <authorList>
            <consortium name="WormBaseParasite"/>
        </authorList>
    </citation>
    <scope>IDENTIFICATION</scope>
</reference>
<dbReference type="SUPFAM" id="SSF54001">
    <property type="entry name" value="Cysteine proteinases"/>
    <property type="match status" value="1"/>
</dbReference>
<dbReference type="InterPro" id="IPR038765">
    <property type="entry name" value="Papain-like_cys_pep_sf"/>
</dbReference>
<dbReference type="AlphaFoldDB" id="A0A0M3JLU0"/>
<organism evidence="4">
    <name type="scientific">Anisakis simplex</name>
    <name type="common">Herring worm</name>
    <dbReference type="NCBI Taxonomy" id="6269"/>
    <lineage>
        <taxon>Eukaryota</taxon>
        <taxon>Metazoa</taxon>
        <taxon>Ecdysozoa</taxon>
        <taxon>Nematoda</taxon>
        <taxon>Chromadorea</taxon>
        <taxon>Rhabditida</taxon>
        <taxon>Spirurina</taxon>
        <taxon>Ascaridomorpha</taxon>
        <taxon>Ascaridoidea</taxon>
        <taxon>Anisakidae</taxon>
        <taxon>Anisakis</taxon>
        <taxon>Anisakis simplex complex</taxon>
    </lineage>
</organism>
<dbReference type="InterPro" id="IPR050185">
    <property type="entry name" value="Ub_carboxyl-term_hydrolase"/>
</dbReference>
<dbReference type="WBParaSite" id="ASIM_0000862101-mRNA-1">
    <property type="protein sequence ID" value="ASIM_0000862101-mRNA-1"/>
    <property type="gene ID" value="ASIM_0000862101"/>
</dbReference>
<dbReference type="GO" id="GO:0016579">
    <property type="term" value="P:protein deubiquitination"/>
    <property type="evidence" value="ECO:0007669"/>
    <property type="project" value="InterPro"/>
</dbReference>